<comment type="caution">
    <text evidence="2">The sequence shown here is derived from an EMBL/GenBank/DDBJ whole genome shotgun (WGS) entry which is preliminary data.</text>
</comment>
<evidence type="ECO:0000313" key="2">
    <source>
        <dbReference type="EMBL" id="KAK8077044.1"/>
    </source>
</evidence>
<gene>
    <name evidence="2" type="ORF">PG996_003214</name>
</gene>
<protein>
    <recommendedName>
        <fullName evidence="4">CCD97-like C-terminal domain-containing protein</fullName>
    </recommendedName>
</protein>
<evidence type="ECO:0000313" key="3">
    <source>
        <dbReference type="Proteomes" id="UP001446871"/>
    </source>
</evidence>
<reference evidence="2 3" key="1">
    <citation type="submission" date="2023-01" db="EMBL/GenBank/DDBJ databases">
        <title>Analysis of 21 Apiospora genomes using comparative genomics revels a genus with tremendous synthesis potential of carbohydrate active enzymes and secondary metabolites.</title>
        <authorList>
            <person name="Sorensen T."/>
        </authorList>
    </citation>
    <scope>NUCLEOTIDE SEQUENCE [LARGE SCALE GENOMIC DNA]</scope>
    <source>
        <strain evidence="2 3">CBS 83171</strain>
    </source>
</reference>
<feature type="region of interest" description="Disordered" evidence="1">
    <location>
        <begin position="231"/>
        <end position="261"/>
    </location>
</feature>
<feature type="compositionally biased region" description="Acidic residues" evidence="1">
    <location>
        <begin position="232"/>
        <end position="243"/>
    </location>
</feature>
<feature type="region of interest" description="Disordered" evidence="1">
    <location>
        <begin position="1"/>
        <end position="37"/>
    </location>
</feature>
<accession>A0ABR1W4F6</accession>
<feature type="region of interest" description="Disordered" evidence="1">
    <location>
        <begin position="108"/>
        <end position="135"/>
    </location>
</feature>
<feature type="compositionally biased region" description="Polar residues" evidence="1">
    <location>
        <begin position="1"/>
        <end position="13"/>
    </location>
</feature>
<evidence type="ECO:0008006" key="4">
    <source>
        <dbReference type="Google" id="ProtNLM"/>
    </source>
</evidence>
<dbReference type="Proteomes" id="UP001446871">
    <property type="component" value="Unassembled WGS sequence"/>
</dbReference>
<dbReference type="EMBL" id="JAQQWM010000002">
    <property type="protein sequence ID" value="KAK8077044.1"/>
    <property type="molecule type" value="Genomic_DNA"/>
</dbReference>
<evidence type="ECO:0000256" key="1">
    <source>
        <dbReference type="SAM" id="MobiDB-lite"/>
    </source>
</evidence>
<organism evidence="2 3">
    <name type="scientific">Apiospora saccharicola</name>
    <dbReference type="NCBI Taxonomy" id="335842"/>
    <lineage>
        <taxon>Eukaryota</taxon>
        <taxon>Fungi</taxon>
        <taxon>Dikarya</taxon>
        <taxon>Ascomycota</taxon>
        <taxon>Pezizomycotina</taxon>
        <taxon>Sordariomycetes</taxon>
        <taxon>Xylariomycetidae</taxon>
        <taxon>Amphisphaeriales</taxon>
        <taxon>Apiosporaceae</taxon>
        <taxon>Apiospora</taxon>
    </lineage>
</organism>
<name>A0ABR1W4F6_9PEZI</name>
<proteinExistence type="predicted"/>
<sequence>MATTSSPEPQSRPTRPRAAAGEIDQDDGGRPEEAKGGYSHDATVAAITSMFAYVSELYGCELSYPPPGGLGGFQSRQPALMRHIPYFRSGGPELMFSTYPADHQERFLDPELKSPETEEEKTRAQERKELSEETYEDHLPPHLDFRLLRSLIDKGLVDTELGAVRFWDRYDGSEFPTEVPGDLGYEDDAEDVAEDGPDSWKAAPRYRISTFFDLWRKEFLDWNKELMYRGDGEEEGSRDDVDEQETKGEVGDDQGGVYLSK</sequence>
<keyword evidence="3" id="KW-1185">Reference proteome</keyword>